<accession>E4WUS7</accession>
<evidence type="ECO:0000313" key="2">
    <source>
        <dbReference type="EMBL" id="CBY21608.1"/>
    </source>
</evidence>
<sequence>MILVTFCRDGDPLTPLSWLRLSLAPLAPAFLNIVLMMGLSRKISNKFALRGCKKLYLLSCVFFL</sequence>
<feature type="transmembrane region" description="Helical" evidence="1">
    <location>
        <begin position="18"/>
        <end position="40"/>
    </location>
</feature>
<dbReference type="AlphaFoldDB" id="E4WUS7"/>
<evidence type="ECO:0000313" key="3">
    <source>
        <dbReference type="Proteomes" id="UP000001307"/>
    </source>
</evidence>
<keyword evidence="1" id="KW-0812">Transmembrane</keyword>
<gene>
    <name evidence="2" type="ORF">GSOID_T00009380001</name>
</gene>
<evidence type="ECO:0000256" key="1">
    <source>
        <dbReference type="SAM" id="Phobius"/>
    </source>
</evidence>
<dbReference type="InParanoid" id="E4WUS7"/>
<proteinExistence type="predicted"/>
<protein>
    <submittedName>
        <fullName evidence="2">Uncharacterized protein</fullName>
    </submittedName>
</protein>
<organism evidence="2 3">
    <name type="scientific">Oikopleura dioica</name>
    <name type="common">Tunicate</name>
    <dbReference type="NCBI Taxonomy" id="34765"/>
    <lineage>
        <taxon>Eukaryota</taxon>
        <taxon>Metazoa</taxon>
        <taxon>Chordata</taxon>
        <taxon>Tunicata</taxon>
        <taxon>Appendicularia</taxon>
        <taxon>Copelata</taxon>
        <taxon>Oikopleuridae</taxon>
        <taxon>Oikopleura</taxon>
    </lineage>
</organism>
<name>E4WUS7_OIKDI</name>
<keyword evidence="1" id="KW-0472">Membrane</keyword>
<dbReference type="EMBL" id="FN653017">
    <property type="protein sequence ID" value="CBY21608.1"/>
    <property type="molecule type" value="Genomic_DNA"/>
</dbReference>
<reference evidence="2 3" key="1">
    <citation type="journal article" date="2010" name="Science">
        <title>Plasticity of animal genome architecture unmasked by rapid evolution of a pelagic tunicate.</title>
        <authorList>
            <person name="Denoeud F."/>
            <person name="Henriet S."/>
            <person name="Mungpakdee S."/>
            <person name="Aury J.M."/>
            <person name="Da Silva C."/>
            <person name="Brinkmann H."/>
            <person name="Mikhaleva J."/>
            <person name="Olsen L.C."/>
            <person name="Jubin C."/>
            <person name="Canestro C."/>
            <person name="Bouquet J.M."/>
            <person name="Danks G."/>
            <person name="Poulain J."/>
            <person name="Campsteijn C."/>
            <person name="Adamski M."/>
            <person name="Cross I."/>
            <person name="Yadetie F."/>
            <person name="Muffato M."/>
            <person name="Louis A."/>
            <person name="Butcher S."/>
            <person name="Tsagkogeorga G."/>
            <person name="Konrad A."/>
            <person name="Singh S."/>
            <person name="Jensen M.F."/>
            <person name="Cong E.H."/>
            <person name="Eikeseth-Otteraa H."/>
            <person name="Noel B."/>
            <person name="Anthouard V."/>
            <person name="Porcel B.M."/>
            <person name="Kachouri-Lafond R."/>
            <person name="Nishino A."/>
            <person name="Ugolini M."/>
            <person name="Chourrout P."/>
            <person name="Nishida H."/>
            <person name="Aasland R."/>
            <person name="Huzurbazar S."/>
            <person name="Westhof E."/>
            <person name="Delsuc F."/>
            <person name="Lehrach H."/>
            <person name="Reinhardt R."/>
            <person name="Weissenbach J."/>
            <person name="Roy S.W."/>
            <person name="Artiguenave F."/>
            <person name="Postlethwait J.H."/>
            <person name="Manak J.R."/>
            <person name="Thompson E.M."/>
            <person name="Jaillon O."/>
            <person name="Du Pasquier L."/>
            <person name="Boudinot P."/>
            <person name="Liberles D.A."/>
            <person name="Volff J.N."/>
            <person name="Philippe H."/>
            <person name="Lenhard B."/>
            <person name="Roest Crollius H."/>
            <person name="Wincker P."/>
            <person name="Chourrout D."/>
        </authorList>
    </citation>
    <scope>NUCLEOTIDE SEQUENCE [LARGE SCALE GENOMIC DNA]</scope>
</reference>
<keyword evidence="1" id="KW-1133">Transmembrane helix</keyword>
<keyword evidence="3" id="KW-1185">Reference proteome</keyword>
<dbReference type="Proteomes" id="UP000001307">
    <property type="component" value="Unassembled WGS sequence"/>
</dbReference>